<comment type="caution">
    <text evidence="2">The sequence shown here is derived from an EMBL/GenBank/DDBJ whole genome shotgun (WGS) entry which is preliminary data.</text>
</comment>
<dbReference type="InterPro" id="IPR027417">
    <property type="entry name" value="P-loop_NTPase"/>
</dbReference>
<proteinExistence type="predicted"/>
<accession>A0A8S3EQG2</accession>
<evidence type="ECO:0000259" key="1">
    <source>
        <dbReference type="Pfam" id="PF00350"/>
    </source>
</evidence>
<gene>
    <name evidence="2" type="ORF">BYL167_LOCUS60960</name>
</gene>
<dbReference type="PANTHER" id="PTHR32046">
    <property type="entry name" value="G DOMAIN-CONTAINING PROTEIN"/>
    <property type="match status" value="1"/>
</dbReference>
<name>A0A8S3EQG2_9BILA</name>
<dbReference type="CDD" id="cd00882">
    <property type="entry name" value="Ras_like_GTPase"/>
    <property type="match status" value="1"/>
</dbReference>
<feature type="non-terminal residue" evidence="2">
    <location>
        <position position="402"/>
    </location>
</feature>
<feature type="domain" description="Dynamin N-terminal" evidence="1">
    <location>
        <begin position="163"/>
        <end position="302"/>
    </location>
</feature>
<feature type="non-terminal residue" evidence="2">
    <location>
        <position position="1"/>
    </location>
</feature>
<dbReference type="InterPro" id="IPR045063">
    <property type="entry name" value="Dynamin_N"/>
</dbReference>
<protein>
    <recommendedName>
        <fullName evidence="1">Dynamin N-terminal domain-containing protein</fullName>
    </recommendedName>
</protein>
<dbReference type="AlphaFoldDB" id="A0A8S3EQG2"/>
<evidence type="ECO:0000313" key="3">
    <source>
        <dbReference type="Proteomes" id="UP000681967"/>
    </source>
</evidence>
<dbReference type="PROSITE" id="PS00675">
    <property type="entry name" value="SIGMA54_INTERACT_1"/>
    <property type="match status" value="1"/>
</dbReference>
<dbReference type="SUPFAM" id="SSF52540">
    <property type="entry name" value="P-loop containing nucleoside triphosphate hydrolases"/>
    <property type="match status" value="1"/>
</dbReference>
<dbReference type="PANTHER" id="PTHR32046:SF11">
    <property type="entry name" value="IMMUNE-ASSOCIATED NUCLEOTIDE-BINDING PROTEIN 10-LIKE"/>
    <property type="match status" value="1"/>
</dbReference>
<reference evidence="2" key="1">
    <citation type="submission" date="2021-02" db="EMBL/GenBank/DDBJ databases">
        <authorList>
            <person name="Nowell W R."/>
        </authorList>
    </citation>
    <scope>NUCLEOTIDE SEQUENCE</scope>
</reference>
<evidence type="ECO:0000313" key="2">
    <source>
        <dbReference type="EMBL" id="CAF5073755.1"/>
    </source>
</evidence>
<dbReference type="Pfam" id="PF00350">
    <property type="entry name" value="Dynamin_N"/>
    <property type="match status" value="1"/>
</dbReference>
<dbReference type="Gene3D" id="3.40.50.300">
    <property type="entry name" value="P-loop containing nucleotide triphosphate hydrolases"/>
    <property type="match status" value="1"/>
</dbReference>
<sequence>RHGRSDTSRVDEIISNKKIQTIYDNKVKSIVDDLHNLEHKQQWIADLIKRKFQYYNVGKFGVLQTDSELTIKEKLNLNDSYNRILCSTDHLNKNNAEKFNRLHHDLVEHNRKNPASHLTYADFSYCRFPLKDITILSSQDQPEGQKGSKERGNSSSTCDNINILLLGETGVGKSTFINALANYLIFETLDEAETSQPVVLMPVSFMITTGDHFEEHIVKFGDSDDSSNEDFSHAGQSVTQRCKSYTFQMGDTYQRKLRIIDTPGFGDTRGIEQDDMNMQHILEYINNLTHLNAICFLLKPNSARLHISFQSYLTQLFSLLDPNALNNIIFCFTSARSTFYTPGDTAPLIKTVLSSLSIGNVSFSKKNVFCFDSESFRYLVARQNKIRFDNNEKEEYEMSWKT</sequence>
<dbReference type="EMBL" id="CAJOBH010231620">
    <property type="protein sequence ID" value="CAF5073755.1"/>
    <property type="molecule type" value="Genomic_DNA"/>
</dbReference>
<organism evidence="2 3">
    <name type="scientific">Rotaria magnacalcarata</name>
    <dbReference type="NCBI Taxonomy" id="392030"/>
    <lineage>
        <taxon>Eukaryota</taxon>
        <taxon>Metazoa</taxon>
        <taxon>Spiralia</taxon>
        <taxon>Gnathifera</taxon>
        <taxon>Rotifera</taxon>
        <taxon>Eurotatoria</taxon>
        <taxon>Bdelloidea</taxon>
        <taxon>Philodinida</taxon>
        <taxon>Philodinidae</taxon>
        <taxon>Rotaria</taxon>
    </lineage>
</organism>
<dbReference type="InterPro" id="IPR025662">
    <property type="entry name" value="Sigma_54_int_dom_ATP-bd_1"/>
</dbReference>
<dbReference type="Proteomes" id="UP000681967">
    <property type="component" value="Unassembled WGS sequence"/>
</dbReference>